<feature type="domain" description="Azaphilone pigments biosynthesis cluster protein L N-terminal" evidence="2">
    <location>
        <begin position="1"/>
        <end position="204"/>
    </location>
</feature>
<evidence type="ECO:0000259" key="2">
    <source>
        <dbReference type="Pfam" id="PF17111"/>
    </source>
</evidence>
<evidence type="ECO:0000256" key="1">
    <source>
        <dbReference type="SAM" id="MobiDB-lite"/>
    </source>
</evidence>
<dbReference type="Pfam" id="PF17111">
    <property type="entry name" value="PigL_N"/>
    <property type="match status" value="1"/>
</dbReference>
<accession>A0ABR1HQ96</accession>
<reference evidence="3 4" key="1">
    <citation type="journal article" date="2025" name="Microbiol. Resour. Announc.">
        <title>Draft genome sequences for Neonectria magnoliae and Neonectria punicea, canker pathogens of Liriodendron tulipifera and Acer saccharum in West Virginia.</title>
        <authorList>
            <person name="Petronek H.M."/>
            <person name="Kasson M.T."/>
            <person name="Metheny A.M."/>
            <person name="Stauder C.M."/>
            <person name="Lovett B."/>
            <person name="Lynch S.C."/>
            <person name="Garnas J.R."/>
            <person name="Kasson L.R."/>
            <person name="Stajich J.E."/>
        </authorList>
    </citation>
    <scope>NUCLEOTIDE SEQUENCE [LARGE SCALE GENOMIC DNA]</scope>
    <source>
        <strain evidence="3 4">NRRL 64653</strain>
    </source>
</reference>
<keyword evidence="4" id="KW-1185">Reference proteome</keyword>
<sequence length="284" mass="31056">MEALGATSSVIAIATLAWQSSKAAFDIANGLVEAPIIMDDSKRRLLETQNVLDLLQTQLLSPTGSPQFLDSLLQKVKLDRSLQLTQALCDDFQVKLKGYTKHSSGSKFSNRHRLVVNFHESTIRRFNTELSNGCYGLTTVLTSLNLILSSQMSDNIDDLAESLATQVTALNTAGEQLAESQQALRVMSAEETTGGELSNSPIEEAPQLTTELEAVCKRTRDAVETRRTRQTFGIMQLDKSVGMQGIVGIAQQSVDQKFGDLKASNESRGFQGQMGSDSFDKLFK</sequence>
<proteinExistence type="predicted"/>
<dbReference type="InterPro" id="IPR031348">
    <property type="entry name" value="PigL_N"/>
</dbReference>
<dbReference type="EMBL" id="JAZAVJ010000012">
    <property type="protein sequence ID" value="KAK7422974.1"/>
    <property type="molecule type" value="Genomic_DNA"/>
</dbReference>
<feature type="compositionally biased region" description="Polar residues" evidence="1">
    <location>
        <begin position="266"/>
        <end position="276"/>
    </location>
</feature>
<evidence type="ECO:0000313" key="4">
    <source>
        <dbReference type="Proteomes" id="UP001498476"/>
    </source>
</evidence>
<dbReference type="Proteomes" id="UP001498476">
    <property type="component" value="Unassembled WGS sequence"/>
</dbReference>
<organism evidence="3 4">
    <name type="scientific">Neonectria punicea</name>
    <dbReference type="NCBI Taxonomy" id="979145"/>
    <lineage>
        <taxon>Eukaryota</taxon>
        <taxon>Fungi</taxon>
        <taxon>Dikarya</taxon>
        <taxon>Ascomycota</taxon>
        <taxon>Pezizomycotina</taxon>
        <taxon>Sordariomycetes</taxon>
        <taxon>Hypocreomycetidae</taxon>
        <taxon>Hypocreales</taxon>
        <taxon>Nectriaceae</taxon>
        <taxon>Neonectria</taxon>
    </lineage>
</organism>
<feature type="region of interest" description="Disordered" evidence="1">
    <location>
        <begin position="265"/>
        <end position="284"/>
    </location>
</feature>
<evidence type="ECO:0000313" key="3">
    <source>
        <dbReference type="EMBL" id="KAK7422974.1"/>
    </source>
</evidence>
<comment type="caution">
    <text evidence="3">The sequence shown here is derived from an EMBL/GenBank/DDBJ whole genome shotgun (WGS) entry which is preliminary data.</text>
</comment>
<name>A0ABR1HQ96_9HYPO</name>
<gene>
    <name evidence="3" type="ORF">QQX98_001264</name>
</gene>
<protein>
    <recommendedName>
        <fullName evidence="2">Azaphilone pigments biosynthesis cluster protein L N-terminal domain-containing protein</fullName>
    </recommendedName>
</protein>